<dbReference type="KEGG" id="cao:Celal_2528"/>
<accession>E6X9P5</accession>
<reference evidence="3 4" key="1">
    <citation type="journal article" date="2010" name="Stand. Genomic Sci.">
        <title>Complete genome sequence of Cellulophaga algicola type strain (IC166).</title>
        <authorList>
            <person name="Abt B."/>
            <person name="Lu M."/>
            <person name="Misra M."/>
            <person name="Han C."/>
            <person name="Nolan M."/>
            <person name="Lucas S."/>
            <person name="Hammon N."/>
            <person name="Deshpande S."/>
            <person name="Cheng J.F."/>
            <person name="Tapia R."/>
            <person name="Goodwin L."/>
            <person name="Pitluck S."/>
            <person name="Liolios K."/>
            <person name="Pagani I."/>
            <person name="Ivanova N."/>
            <person name="Mavromatis K."/>
            <person name="Ovchinikova G."/>
            <person name="Pati A."/>
            <person name="Chen A."/>
            <person name="Palaniappan K."/>
            <person name="Land M."/>
            <person name="Hauser L."/>
            <person name="Chang Y.J."/>
            <person name="Jeffries C.D."/>
            <person name="Detter J.C."/>
            <person name="Brambilla E."/>
            <person name="Rohde M."/>
            <person name="Tindall B.J."/>
            <person name="Goker M."/>
            <person name="Woyke T."/>
            <person name="Bristow J."/>
            <person name="Eisen J.A."/>
            <person name="Markowitz V."/>
            <person name="Hugenholtz P."/>
            <person name="Kyrpides N.C."/>
            <person name="Klenk H.P."/>
            <person name="Lapidus A."/>
        </authorList>
    </citation>
    <scope>NUCLEOTIDE SEQUENCE [LARGE SCALE GENOMIC DNA]</scope>
    <source>
        <strain evidence="4">DSM 14237 / IC166 / ACAM 630</strain>
    </source>
</reference>
<dbReference type="OrthoDB" id="9814399at2"/>
<dbReference type="STRING" id="688270.Celal_2528"/>
<dbReference type="AlphaFoldDB" id="E6X9P5"/>
<sequence length="140" mass="15959">MKYILTSIFLMLTIGIHAQSVTGKWQTIDDETGKVRSVVEIYSDNGKVFGKIIEITDKSRQDRVCEACTGSNKDKPILGMVIIKDLEKDDDEWEDGTILDPESGKVYKCYITLEETNKLKVRGFIGFSLLGRTQYWTRVQ</sequence>
<dbReference type="HOGENOM" id="CLU_108869_0_1_10"/>
<evidence type="ECO:0000313" key="4">
    <source>
        <dbReference type="Proteomes" id="UP000008634"/>
    </source>
</evidence>
<protein>
    <recommendedName>
        <fullName evidence="2">DUF2147 domain-containing protein</fullName>
    </recommendedName>
</protein>
<dbReference type="RefSeq" id="WP_013551287.1">
    <property type="nucleotide sequence ID" value="NC_014934.1"/>
</dbReference>
<feature type="chain" id="PRO_5003215618" description="DUF2147 domain-containing protein" evidence="1">
    <location>
        <begin position="19"/>
        <end position="140"/>
    </location>
</feature>
<keyword evidence="1" id="KW-0732">Signal</keyword>
<dbReference type="InterPro" id="IPR019223">
    <property type="entry name" value="DUF2147"/>
</dbReference>
<dbReference type="eggNOG" id="COG4731">
    <property type="taxonomic scope" value="Bacteria"/>
</dbReference>
<dbReference type="Proteomes" id="UP000008634">
    <property type="component" value="Chromosome"/>
</dbReference>
<dbReference type="EMBL" id="CP002453">
    <property type="protein sequence ID" value="ADV49815.1"/>
    <property type="molecule type" value="Genomic_DNA"/>
</dbReference>
<dbReference type="Pfam" id="PF09917">
    <property type="entry name" value="DUF2147"/>
    <property type="match status" value="1"/>
</dbReference>
<dbReference type="PANTHER" id="PTHR36919:SF3">
    <property type="entry name" value="BLL5882 PROTEIN"/>
    <property type="match status" value="1"/>
</dbReference>
<name>E6X9P5_CELAD</name>
<evidence type="ECO:0000313" key="3">
    <source>
        <dbReference type="EMBL" id="ADV49815.1"/>
    </source>
</evidence>
<feature type="signal peptide" evidence="1">
    <location>
        <begin position="1"/>
        <end position="18"/>
    </location>
</feature>
<organism evidence="3 4">
    <name type="scientific">Cellulophaga algicola (strain DSM 14237 / IC166 / ACAM 630)</name>
    <dbReference type="NCBI Taxonomy" id="688270"/>
    <lineage>
        <taxon>Bacteria</taxon>
        <taxon>Pseudomonadati</taxon>
        <taxon>Bacteroidota</taxon>
        <taxon>Flavobacteriia</taxon>
        <taxon>Flavobacteriales</taxon>
        <taxon>Flavobacteriaceae</taxon>
        <taxon>Cellulophaga</taxon>
    </lineage>
</organism>
<feature type="domain" description="DUF2147" evidence="2">
    <location>
        <begin position="23"/>
        <end position="138"/>
    </location>
</feature>
<evidence type="ECO:0000259" key="2">
    <source>
        <dbReference type="Pfam" id="PF09917"/>
    </source>
</evidence>
<gene>
    <name evidence="3" type="ordered locus">Celal_2528</name>
</gene>
<dbReference type="Gene3D" id="2.40.128.520">
    <property type="match status" value="1"/>
</dbReference>
<evidence type="ECO:0000256" key="1">
    <source>
        <dbReference type="SAM" id="SignalP"/>
    </source>
</evidence>
<keyword evidence="4" id="KW-1185">Reference proteome</keyword>
<proteinExistence type="predicted"/>
<dbReference type="PANTHER" id="PTHR36919">
    <property type="entry name" value="BLR1215 PROTEIN"/>
    <property type="match status" value="1"/>
</dbReference>